<dbReference type="InterPro" id="IPR040758">
    <property type="entry name" value="PrmC_N"/>
</dbReference>
<reference evidence="8" key="1">
    <citation type="submission" date="2017-10" db="EMBL/GenBank/DDBJ databases">
        <title>Kefir isolates.</title>
        <authorList>
            <person name="Kim Y."/>
            <person name="Blasche S."/>
        </authorList>
    </citation>
    <scope>NUCLEOTIDE SEQUENCE [LARGE SCALE GENOMIC DNA]</scope>
    <source>
        <strain evidence="8">OG2-2</strain>
    </source>
</reference>
<evidence type="ECO:0000259" key="7">
    <source>
        <dbReference type="Pfam" id="PF17827"/>
    </source>
</evidence>
<dbReference type="SUPFAM" id="SSF53335">
    <property type="entry name" value="S-adenosyl-L-methionine-dependent methyltransferases"/>
    <property type="match status" value="1"/>
</dbReference>
<dbReference type="InterPro" id="IPR029063">
    <property type="entry name" value="SAM-dependent_MTases_sf"/>
</dbReference>
<evidence type="ECO:0000256" key="3">
    <source>
        <dbReference type="ARBA" id="ARBA00022691"/>
    </source>
</evidence>
<dbReference type="GO" id="GO:0102559">
    <property type="term" value="F:peptide chain release factor N(5)-glutamine methyltransferase activity"/>
    <property type="evidence" value="ECO:0007669"/>
    <property type="project" value="UniProtKB-EC"/>
</dbReference>
<comment type="catalytic activity">
    <reaction evidence="4 5">
        <text>L-glutaminyl-[peptide chain release factor] + S-adenosyl-L-methionine = N(5)-methyl-L-glutaminyl-[peptide chain release factor] + S-adenosyl-L-homocysteine + H(+)</text>
        <dbReference type="Rhea" id="RHEA:42896"/>
        <dbReference type="Rhea" id="RHEA-COMP:10271"/>
        <dbReference type="Rhea" id="RHEA-COMP:10272"/>
        <dbReference type="ChEBI" id="CHEBI:15378"/>
        <dbReference type="ChEBI" id="CHEBI:30011"/>
        <dbReference type="ChEBI" id="CHEBI:57856"/>
        <dbReference type="ChEBI" id="CHEBI:59789"/>
        <dbReference type="ChEBI" id="CHEBI:61891"/>
        <dbReference type="EC" id="2.1.1.297"/>
    </reaction>
</comment>
<evidence type="ECO:0000313" key="9">
    <source>
        <dbReference type="Proteomes" id="UP000219947"/>
    </source>
</evidence>
<comment type="function">
    <text evidence="5">Methylates the class 1 translation termination release factors RF1/PrfA and RF2/PrfB on the glutamine residue of the universally conserved GGQ motif.</text>
</comment>
<dbReference type="InterPro" id="IPR004556">
    <property type="entry name" value="HemK-like"/>
</dbReference>
<dbReference type="PROSITE" id="PS00092">
    <property type="entry name" value="N6_MTASE"/>
    <property type="match status" value="1"/>
</dbReference>
<organism evidence="8 9">
    <name type="scientific">Rothia dentocariosa</name>
    <dbReference type="NCBI Taxonomy" id="2047"/>
    <lineage>
        <taxon>Bacteria</taxon>
        <taxon>Bacillati</taxon>
        <taxon>Actinomycetota</taxon>
        <taxon>Actinomycetes</taxon>
        <taxon>Micrococcales</taxon>
        <taxon>Micrococcaceae</taxon>
        <taxon>Rothia</taxon>
    </lineage>
</organism>
<dbReference type="InterPro" id="IPR002052">
    <property type="entry name" value="DNA_methylase_N6_adenine_CS"/>
</dbReference>
<keyword evidence="9" id="KW-1185">Reference proteome</keyword>
<dbReference type="CDD" id="cd02440">
    <property type="entry name" value="AdoMet_MTases"/>
    <property type="match status" value="1"/>
</dbReference>
<dbReference type="NCBIfam" id="TIGR03534">
    <property type="entry name" value="RF_mod_PrmC"/>
    <property type="match status" value="1"/>
</dbReference>
<feature type="binding site" evidence="5">
    <location>
        <position position="176"/>
    </location>
    <ligand>
        <name>S-adenosyl-L-methionine</name>
        <dbReference type="ChEBI" id="CHEBI:59789"/>
    </ligand>
</feature>
<evidence type="ECO:0000256" key="1">
    <source>
        <dbReference type="ARBA" id="ARBA00022603"/>
    </source>
</evidence>
<dbReference type="Proteomes" id="UP000219947">
    <property type="component" value="Unassembled WGS sequence"/>
</dbReference>
<dbReference type="RefSeq" id="WP_070619960.1">
    <property type="nucleotide sequence ID" value="NZ_CAURLQ010000009.1"/>
</dbReference>
<keyword evidence="1 5" id="KW-0489">Methyltransferase</keyword>
<dbReference type="GO" id="GO:0003676">
    <property type="term" value="F:nucleic acid binding"/>
    <property type="evidence" value="ECO:0007669"/>
    <property type="project" value="InterPro"/>
</dbReference>
<sequence length="313" mass="34780">MTGLRVTPTAHRGEGLDEALRRGADVLRRAGIEQYRADAELLAAYLLDTDSQGIQGGSYGKTHVTRADVQRFALMGRRITPQDSVRYMELLERRAQRVPLQHITGVAPFYHLEMKVGPGVFIPRPETELLVEEALRVLATYESNARPRVVDLCTGSGAIAAAIKEENPQAEVFAVELSEQALLWARKNLDPQNVHLIPGDIRTSLEDLPGYFDLVLSNPPYIPSHSKPQAPEVAEYDPQMALYGGGEEGMEIPREVIARAHYLLRPGGFFMMEHDDSQEIRVAETLAAQGFVSIYSIQDLNGKPRHTAGYKPR</sequence>
<evidence type="ECO:0000256" key="2">
    <source>
        <dbReference type="ARBA" id="ARBA00022679"/>
    </source>
</evidence>
<comment type="similarity">
    <text evidence="5">Belongs to the protein N5-glutamine methyltransferase family. PrmC subfamily.</text>
</comment>
<evidence type="ECO:0000256" key="4">
    <source>
        <dbReference type="ARBA" id="ARBA00048391"/>
    </source>
</evidence>
<dbReference type="InterPro" id="IPR019874">
    <property type="entry name" value="RF_methyltr_PrmC"/>
</dbReference>
<dbReference type="HAMAP" id="MF_02126">
    <property type="entry name" value="RF_methyltr_PrmC"/>
    <property type="match status" value="1"/>
</dbReference>
<comment type="caution">
    <text evidence="8">The sequence shown here is derived from an EMBL/GenBank/DDBJ whole genome shotgun (WGS) entry which is preliminary data.</text>
</comment>
<comment type="caution">
    <text evidence="5">Lacks conserved residue(s) required for the propagation of feature annotation.</text>
</comment>
<feature type="binding site" evidence="5">
    <location>
        <position position="218"/>
    </location>
    <ligand>
        <name>S-adenosyl-L-methionine</name>
        <dbReference type="ChEBI" id="CHEBI:59789"/>
    </ligand>
</feature>
<feature type="domain" description="Methyltransferase small" evidence="6">
    <location>
        <begin position="140"/>
        <end position="222"/>
    </location>
</feature>
<dbReference type="PANTHER" id="PTHR18895:SF74">
    <property type="entry name" value="MTRF1L RELEASE FACTOR GLUTAMINE METHYLTRANSFERASE"/>
    <property type="match status" value="1"/>
</dbReference>
<dbReference type="InterPro" id="IPR007848">
    <property type="entry name" value="Small_mtfrase_dom"/>
</dbReference>
<protein>
    <recommendedName>
        <fullName evidence="5">Release factor glutamine methyltransferase</fullName>
        <shortName evidence="5">RF MTase</shortName>
        <ecNumber evidence="5">2.1.1.297</ecNumber>
    </recommendedName>
    <alternativeName>
        <fullName evidence="5">N5-glutamine methyltransferase PrmC</fullName>
    </alternativeName>
    <alternativeName>
        <fullName evidence="5">Protein-(glutamine-N5) MTase PrmC</fullName>
    </alternativeName>
    <alternativeName>
        <fullName evidence="5">Protein-glutamine N-methyltransferase PrmC</fullName>
    </alternativeName>
</protein>
<proteinExistence type="inferred from homology"/>
<feature type="domain" description="Release factor glutamine methyltransferase N-terminal" evidence="7">
    <location>
        <begin position="18"/>
        <end position="105"/>
    </location>
</feature>
<dbReference type="EMBL" id="PDEV01000001">
    <property type="protein sequence ID" value="PEN16553.1"/>
    <property type="molecule type" value="Genomic_DNA"/>
</dbReference>
<dbReference type="Gene3D" id="1.10.8.10">
    <property type="entry name" value="DNA helicase RuvA subunit, C-terminal domain"/>
    <property type="match status" value="1"/>
</dbReference>
<keyword evidence="3 5" id="KW-0949">S-adenosyl-L-methionine</keyword>
<feature type="binding site" evidence="5">
    <location>
        <begin position="218"/>
        <end position="221"/>
    </location>
    <ligand>
        <name>substrate</name>
    </ligand>
</feature>
<dbReference type="InterPro" id="IPR050320">
    <property type="entry name" value="N5-glutamine_MTase"/>
</dbReference>
<dbReference type="Pfam" id="PF05175">
    <property type="entry name" value="MTS"/>
    <property type="match status" value="1"/>
</dbReference>
<dbReference type="AlphaFoldDB" id="A0A2A8D6X7"/>
<accession>A0A2A8D6X7</accession>
<dbReference type="EC" id="2.1.1.297" evidence="5"/>
<gene>
    <name evidence="5 8" type="primary">prmC</name>
    <name evidence="8" type="ORF">CRM92_00465</name>
</gene>
<dbReference type="Gene3D" id="3.40.50.150">
    <property type="entry name" value="Vaccinia Virus protein VP39"/>
    <property type="match status" value="1"/>
</dbReference>
<dbReference type="NCBIfam" id="TIGR00536">
    <property type="entry name" value="hemK_fam"/>
    <property type="match status" value="1"/>
</dbReference>
<dbReference type="GO" id="GO:0032259">
    <property type="term" value="P:methylation"/>
    <property type="evidence" value="ECO:0007669"/>
    <property type="project" value="UniProtKB-KW"/>
</dbReference>
<keyword evidence="2 5" id="KW-0808">Transferase</keyword>
<dbReference type="PANTHER" id="PTHR18895">
    <property type="entry name" value="HEMK METHYLTRANSFERASE"/>
    <property type="match status" value="1"/>
</dbReference>
<name>A0A2A8D6X7_9MICC</name>
<evidence type="ECO:0000313" key="8">
    <source>
        <dbReference type="EMBL" id="PEN16553.1"/>
    </source>
</evidence>
<dbReference type="Pfam" id="PF17827">
    <property type="entry name" value="PrmC_N"/>
    <property type="match status" value="1"/>
</dbReference>
<evidence type="ECO:0000256" key="5">
    <source>
        <dbReference type="HAMAP-Rule" id="MF_02126"/>
    </source>
</evidence>
<evidence type="ECO:0000259" key="6">
    <source>
        <dbReference type="Pfam" id="PF05175"/>
    </source>
</evidence>